<evidence type="ECO:0000313" key="2">
    <source>
        <dbReference type="EMBL" id="EPB71959.1"/>
    </source>
</evidence>
<name>A0A0D6LIX1_9BILA</name>
<accession>A0A0D6LIX1</accession>
<reference evidence="2 3" key="1">
    <citation type="submission" date="2013-05" db="EMBL/GenBank/DDBJ databases">
        <title>Draft genome of the parasitic nematode Anyclostoma ceylanicum.</title>
        <authorList>
            <person name="Mitreva M."/>
        </authorList>
    </citation>
    <scope>NUCLEOTIDE SEQUENCE [LARGE SCALE GENOMIC DNA]</scope>
</reference>
<dbReference type="GO" id="GO:0000070">
    <property type="term" value="P:mitotic sister chromatid segregation"/>
    <property type="evidence" value="ECO:0007669"/>
    <property type="project" value="TreeGrafter"/>
</dbReference>
<dbReference type="PANTHER" id="PTHR16199">
    <property type="entry name" value="CONDENSIN-2 COMPLEX SUBUNIT G2"/>
    <property type="match status" value="1"/>
</dbReference>
<dbReference type="PANTHER" id="PTHR16199:SF4">
    <property type="entry name" value="CONDENSIN-2 COMPLEX SUBUNIT G2"/>
    <property type="match status" value="1"/>
</dbReference>
<dbReference type="InterPro" id="IPR024741">
    <property type="entry name" value="Condensin2_G2"/>
</dbReference>
<gene>
    <name evidence="2" type="ORF">ANCCEY_08943</name>
</gene>
<keyword evidence="3" id="KW-1185">Reference proteome</keyword>
<dbReference type="EMBL" id="KE125077">
    <property type="protein sequence ID" value="EPB71959.1"/>
    <property type="molecule type" value="Genomic_DNA"/>
</dbReference>
<evidence type="ECO:0000313" key="3">
    <source>
        <dbReference type="Proteomes" id="UP000054495"/>
    </source>
</evidence>
<dbReference type="GO" id="GO:0005634">
    <property type="term" value="C:nucleus"/>
    <property type="evidence" value="ECO:0007669"/>
    <property type="project" value="InterPro"/>
</dbReference>
<dbReference type="InterPro" id="IPR016024">
    <property type="entry name" value="ARM-type_fold"/>
</dbReference>
<evidence type="ECO:0000256" key="1">
    <source>
        <dbReference type="SAM" id="MobiDB-lite"/>
    </source>
</evidence>
<dbReference type="Pfam" id="PF12422">
    <property type="entry name" value="Condensin2nSMC"/>
    <property type="match status" value="1"/>
</dbReference>
<organism evidence="2 3">
    <name type="scientific">Ancylostoma ceylanicum</name>
    <dbReference type="NCBI Taxonomy" id="53326"/>
    <lineage>
        <taxon>Eukaryota</taxon>
        <taxon>Metazoa</taxon>
        <taxon>Ecdysozoa</taxon>
        <taxon>Nematoda</taxon>
        <taxon>Chromadorea</taxon>
        <taxon>Rhabditida</taxon>
        <taxon>Rhabditina</taxon>
        <taxon>Rhabditomorpha</taxon>
        <taxon>Strongyloidea</taxon>
        <taxon>Ancylostomatidae</taxon>
        <taxon>Ancylostomatinae</taxon>
        <taxon>Ancylostoma</taxon>
    </lineage>
</organism>
<proteinExistence type="predicted"/>
<dbReference type="GO" id="GO:0000796">
    <property type="term" value="C:condensin complex"/>
    <property type="evidence" value="ECO:0007669"/>
    <property type="project" value="TreeGrafter"/>
</dbReference>
<dbReference type="SUPFAM" id="SSF48371">
    <property type="entry name" value="ARM repeat"/>
    <property type="match status" value="1"/>
</dbReference>
<dbReference type="AlphaFoldDB" id="A0A0D6LIX1"/>
<dbReference type="Proteomes" id="UP000054495">
    <property type="component" value="Unassembled WGS sequence"/>
</dbReference>
<sequence>MGTRRRMSGGDSPTPELLMEDLDMDENVPPKCLDEEPPAKKRALRRGPKKEVPELDVEATEKVVADEKIEYLLGDYPSLLEKACKNEKGQKTLIKRLWSDHDEVVEQCDINGLRHALWEPSFLACTEGVRFCAYALRKIGIRSSFLLMKKMVVGGATNTTCNHLGQVVYTAWRMTVKEEDEDLKKQIEMEMVTGTLHAAVLLPVNLSAKFMHKRDECLHKQHTCMMNMLKDDCTSIRMMAAKKIVDELSRDSVVGVRLAVYEGMRSIITVPACLNAAEHALKCITLNGINDKNERVRVAAFEMLKMLKGHRYIRFFDVVPMEEVLARLQVENSESVRREIVPLIFKSFFPDRDRVDQNERMRRIAFLIKHGRICALTFHRLIFPLGLVTVKEAVEHIQFMTILVYRSFSKGMTADATVDGSMLLDDTVGTLSGPSQELTMPVILTDESNPIWQRNKVFLECVVVMWMSMRKALLESKFAAEKQKLDNLETKVFKKMFQCFRSTSLIGTTMLIGSMLPPSSMDGITQSVLSLLNEKVVDDCVMEPYLEATAQWRIDYLFEIINSGLSILQTEISAPERSPPLKKKKSPELPPVDRLRKALRYLKYLLRSYSTNQMMTCSYLHQLEQFYKKLSMIRHVIDLRLGREVVDVGIPDDLIVDAFEMKQTLAAVLINCRDRGEDDKDHSARFIADMCDELKWFESDVLSNLAALNSDDVIPFLIRLSESVLRSIRLTMAAWDFSAPPATPTSSDSHMEVDSVGDGHDYADISSRVILAFCSSSTPGALLPAVLTAAKQLLASECAVFSHLLPVLDFTPKWVMNCANNDDALDEKEAGDAYLALWRVFLDHPEYTEALLEKSINICAVLLLNYLTQRNEDHHDVPDPRLHDYEVTLPISVILHRVIFKNKLLITKFMARVGGLSCSNLLYTDDLDAVYRTSQSVADLLTILSERVESIAKSNPPEDNMILSQLREMFE</sequence>
<protein>
    <submittedName>
        <fullName evidence="2">Uncharacterized protein</fullName>
    </submittedName>
</protein>
<feature type="region of interest" description="Disordered" evidence="1">
    <location>
        <begin position="29"/>
        <end position="52"/>
    </location>
</feature>